<dbReference type="EC" id="1.-.-.-" evidence="2"/>
<reference evidence="2 3" key="1">
    <citation type="submission" date="2018-06" db="EMBL/GenBank/DDBJ databases">
        <authorList>
            <consortium name="Pathogen Informatics"/>
            <person name="Doyle S."/>
        </authorList>
    </citation>
    <scope>NUCLEOTIDE SEQUENCE [LARGE SCALE GENOMIC DNA]</scope>
    <source>
        <strain evidence="2 3">NCTC10742</strain>
    </source>
</reference>
<dbReference type="Proteomes" id="UP000254291">
    <property type="component" value="Unassembled WGS sequence"/>
</dbReference>
<gene>
    <name evidence="2" type="primary">czcO_2</name>
    <name evidence="2" type="ORF">NCTC10742_02450</name>
</gene>
<protein>
    <submittedName>
        <fullName evidence="2">Flavoprotein involved in K+ transport</fullName>
        <ecNumber evidence="2">1.-.-.-</ecNumber>
    </submittedName>
</protein>
<evidence type="ECO:0000313" key="3">
    <source>
        <dbReference type="Proteomes" id="UP000254291"/>
    </source>
</evidence>
<evidence type="ECO:0000313" key="2">
    <source>
        <dbReference type="EMBL" id="STZ43228.1"/>
    </source>
</evidence>
<dbReference type="PANTHER" id="PTHR43539:SF78">
    <property type="entry name" value="FLAVIN-CONTAINING MONOOXYGENASE"/>
    <property type="match status" value="1"/>
</dbReference>
<dbReference type="PRINTS" id="PR00469">
    <property type="entry name" value="PNDRDTASEII"/>
</dbReference>
<dbReference type="PANTHER" id="PTHR43539">
    <property type="entry name" value="FLAVIN-BINDING MONOOXYGENASE-LIKE PROTEIN (AFU_ORTHOLOGUE AFUA_4G09220)"/>
    <property type="match status" value="1"/>
</dbReference>
<dbReference type="Gene3D" id="3.50.50.60">
    <property type="entry name" value="FAD/NAD(P)-binding domain"/>
    <property type="match status" value="1"/>
</dbReference>
<dbReference type="AlphaFoldDB" id="A0A378SM66"/>
<dbReference type="SUPFAM" id="SSF51905">
    <property type="entry name" value="FAD/NAD(P)-binding domain"/>
    <property type="match status" value="2"/>
</dbReference>
<dbReference type="InterPro" id="IPR036188">
    <property type="entry name" value="FAD/NAD-bd_sf"/>
</dbReference>
<organism evidence="2 3">
    <name type="scientific">Mycolicibacterium gilvum</name>
    <dbReference type="NCBI Taxonomy" id="1804"/>
    <lineage>
        <taxon>Bacteria</taxon>
        <taxon>Bacillati</taxon>
        <taxon>Actinomycetota</taxon>
        <taxon>Actinomycetes</taxon>
        <taxon>Mycobacteriales</taxon>
        <taxon>Mycobacteriaceae</taxon>
        <taxon>Mycolicibacterium</taxon>
    </lineage>
</organism>
<dbReference type="Pfam" id="PF13738">
    <property type="entry name" value="Pyr_redox_3"/>
    <property type="match status" value="1"/>
</dbReference>
<dbReference type="GO" id="GO:0005829">
    <property type="term" value="C:cytosol"/>
    <property type="evidence" value="ECO:0007669"/>
    <property type="project" value="TreeGrafter"/>
</dbReference>
<dbReference type="RefSeq" id="WP_115328944.1">
    <property type="nucleotide sequence ID" value="NZ_JACKST010000002.1"/>
</dbReference>
<evidence type="ECO:0000256" key="1">
    <source>
        <dbReference type="ARBA" id="ARBA00023002"/>
    </source>
</evidence>
<dbReference type="PRINTS" id="PR00368">
    <property type="entry name" value="FADPNR"/>
</dbReference>
<accession>A0A378SM66</accession>
<sequence>MTQHDSVAQRGSVEPGAEQVVVLGAGPAGLGIARELKHRHGVDPLIVDRSDAPAASWRARYDGFRLNTCGFWSHLPGQRIPLSFGRWPTRDQMVEYFDDYVRRQGLRLRLGVRAERIDRDGAGWSITTDDADVRASAVVVGLGNHNTPGLPPWPGMDGFTGQLLHAADYRSAEPFGGQEVLVVGSGNSAVDIALQLSSAVAAKVWMSVRTPPQLVPRSTAGLPIDTLGPLLATLPVWLLDGAATAMRRVWFGELAGVGLPPPRQGIYTALRARAKVPTIADELVPRVKDGRIEIVSAVESFETNRVVLADGTALASQVVIGATGYRRGLDALVGHLGVLTDDGHPVVNGPPAAAPGLWFAGYEEPLIGPLRAFRRQAPDVAAEVVSHLAASSAASQTLSR</sequence>
<dbReference type="EMBL" id="UGQM01000001">
    <property type="protein sequence ID" value="STZ43228.1"/>
    <property type="molecule type" value="Genomic_DNA"/>
</dbReference>
<keyword evidence="1 2" id="KW-0560">Oxidoreductase</keyword>
<dbReference type="GO" id="GO:0050660">
    <property type="term" value="F:flavin adenine dinucleotide binding"/>
    <property type="evidence" value="ECO:0007669"/>
    <property type="project" value="TreeGrafter"/>
</dbReference>
<proteinExistence type="predicted"/>
<dbReference type="GO" id="GO:0004497">
    <property type="term" value="F:monooxygenase activity"/>
    <property type="evidence" value="ECO:0007669"/>
    <property type="project" value="TreeGrafter"/>
</dbReference>
<dbReference type="InterPro" id="IPR050982">
    <property type="entry name" value="Auxin_biosynth/cation_transpt"/>
</dbReference>
<name>A0A378SM66_9MYCO</name>